<dbReference type="RefSeq" id="WP_146368423.1">
    <property type="nucleotide sequence ID" value="NZ_CP042295.1"/>
</dbReference>
<evidence type="ECO:0000313" key="2">
    <source>
        <dbReference type="EMBL" id="QDY86823.1"/>
    </source>
</evidence>
<keyword evidence="3" id="KW-1185">Reference proteome</keyword>
<gene>
    <name evidence="2" type="ORF">FRW55_01440</name>
</gene>
<dbReference type="AlphaFoldDB" id="A0A5B8JC40"/>
<reference evidence="2 3" key="1">
    <citation type="journal article" date="2019" name="Microbiol. Resour. Announc.">
        <title>Complete Genome Sequences of Three Mycoplasma anserisalpingitis (Mycoplasma sp. 1220) Strains.</title>
        <authorList>
            <person name="Grozner D."/>
            <person name="Forro B."/>
            <person name="Kovacs A.B."/>
            <person name="Marton S."/>
            <person name="Banyai K."/>
            <person name="Kreizinger Z."/>
            <person name="Sulyok K.M."/>
            <person name="Gyuranecz M."/>
        </authorList>
    </citation>
    <scope>NUCLEOTIDE SEQUENCE [LARGE SCALE GENOMIC DNA]</scope>
    <source>
        <strain evidence="2 3">ATCC:BAA-2147</strain>
    </source>
</reference>
<dbReference type="EMBL" id="CP042295">
    <property type="protein sequence ID" value="QDY86823.1"/>
    <property type="molecule type" value="Genomic_DNA"/>
</dbReference>
<organism evidence="2 3">
    <name type="scientific">Mycoplasma anserisalpingitidis</name>
    <dbReference type="NCBI Taxonomy" id="519450"/>
    <lineage>
        <taxon>Bacteria</taxon>
        <taxon>Bacillati</taxon>
        <taxon>Mycoplasmatota</taxon>
        <taxon>Mollicutes</taxon>
        <taxon>Mycoplasmataceae</taxon>
        <taxon>Mycoplasma</taxon>
    </lineage>
</organism>
<dbReference type="InterPro" id="IPR007074">
    <property type="entry name" value="LicD/FKTN/FKRP_NTP_transf"/>
</dbReference>
<dbReference type="OrthoDB" id="9786100at2"/>
<accession>A0A5B8JC40</accession>
<dbReference type="Proteomes" id="UP000318927">
    <property type="component" value="Chromosome"/>
</dbReference>
<dbReference type="NCBIfam" id="NF045866">
    <property type="entry name" value="GGPL_Ptran_Mf1"/>
    <property type="match status" value="1"/>
</dbReference>
<dbReference type="KEGG" id="mans:FRW55_01440"/>
<dbReference type="GO" id="GO:0009100">
    <property type="term" value="P:glycoprotein metabolic process"/>
    <property type="evidence" value="ECO:0007669"/>
    <property type="project" value="UniProtKB-ARBA"/>
</dbReference>
<name>A0A5B8JC40_9MOLU</name>
<dbReference type="PANTHER" id="PTHR43404">
    <property type="entry name" value="LIPOPOLYSACCHARIDE CHOLINEPHOSPHOTRANSFERASE LICD"/>
    <property type="match status" value="1"/>
</dbReference>
<proteinExistence type="predicted"/>
<evidence type="ECO:0000313" key="3">
    <source>
        <dbReference type="Proteomes" id="UP000318927"/>
    </source>
</evidence>
<feature type="domain" description="LicD/FKTN/FKRP nucleotidyltransferase" evidence="1">
    <location>
        <begin position="30"/>
        <end position="232"/>
    </location>
</feature>
<dbReference type="PANTHER" id="PTHR43404:SF2">
    <property type="entry name" value="LIPOPOLYSACCHARIDE CHOLINEPHOSPHOTRANSFERASE LICD"/>
    <property type="match status" value="1"/>
</dbReference>
<dbReference type="Pfam" id="PF04991">
    <property type="entry name" value="LicD"/>
    <property type="match status" value="1"/>
</dbReference>
<protein>
    <submittedName>
        <fullName evidence="2">LicD family protein</fullName>
    </submittedName>
</protein>
<sequence>MKNNEWDTKNLHDKHAKLKSLLKELISIFEKHNLKYVAYYGTLLGAIRHKNMIPWDDDVDLAIDYDTLQFLIKNYPHLIKVGKNSNNFLMMAKFTHDNEEDIDATFIDLFVVVPTNKKKLKKFRSIKNKLRYFNHYANRKVSKELWHIKILRFFFFWTKQFPKLTLEEAIEQVIDFENKEEQFIITWPDYANMKKTTFPIEWDFFDTELCKFDDFYIAVPKRYNDFLVKEYGKNWHIEKKTLLSEHYGMYDVKI</sequence>
<evidence type="ECO:0000259" key="1">
    <source>
        <dbReference type="Pfam" id="PF04991"/>
    </source>
</evidence>
<dbReference type="InterPro" id="IPR052942">
    <property type="entry name" value="LPS_cholinephosphotransferase"/>
</dbReference>